<dbReference type="Proteomes" id="UP001217476">
    <property type="component" value="Chromosome"/>
</dbReference>
<dbReference type="InterPro" id="IPR011251">
    <property type="entry name" value="Luciferase-like_dom"/>
</dbReference>
<dbReference type="Gene3D" id="3.20.20.30">
    <property type="entry name" value="Luciferase-like domain"/>
    <property type="match status" value="1"/>
</dbReference>
<dbReference type="GO" id="GO:0004497">
    <property type="term" value="F:monooxygenase activity"/>
    <property type="evidence" value="ECO:0007669"/>
    <property type="project" value="UniProtKB-KW"/>
</dbReference>
<dbReference type="EMBL" id="CP119312">
    <property type="protein sequence ID" value="WEK05994.1"/>
    <property type="molecule type" value="Genomic_DNA"/>
</dbReference>
<keyword evidence="2" id="KW-0560">Oxidoreductase</keyword>
<dbReference type="InterPro" id="IPR050766">
    <property type="entry name" value="Bact_Lucif_Oxidored"/>
</dbReference>
<dbReference type="PANTHER" id="PTHR30137:SF15">
    <property type="entry name" value="BLL6902 PROTEIN"/>
    <property type="match status" value="1"/>
</dbReference>
<gene>
    <name evidence="2" type="ORF">P0Y65_06985</name>
</gene>
<dbReference type="InterPro" id="IPR024003">
    <property type="entry name" value="Luciferase-like_KPN01858"/>
</dbReference>
<dbReference type="InterPro" id="IPR036661">
    <property type="entry name" value="Luciferase-like_sf"/>
</dbReference>
<proteinExistence type="predicted"/>
<accession>A0AAJ6B241</accession>
<dbReference type="GO" id="GO:0005829">
    <property type="term" value="C:cytosol"/>
    <property type="evidence" value="ECO:0007669"/>
    <property type="project" value="TreeGrafter"/>
</dbReference>
<sequence>MTRTKRLGFFTRLLDDVSPAERYRLATEQIVHAEKLGFDAAWVAQHHFHRDEGGLPSPLVFLTHVAARTKSIRLGTGIITLPLELPLRVAEDAVVLDLLSNGRVEIGIGSGGTPESFTAFGLDSAQRGPINGANLTLLRKAFAGEEVGGGNRLYPEGKALLDRIWQATFSVEGGVRAGQAGDGLMLSRTQPRSKDKPDASLADLQQPIIDAYLENLPAGVEPRILASRTLFVADEQAKALEWADQGLRGFGEKIAAAAGIGGPSSLSDLIALTDSHVGNATAVIESLASDPVLDRVTDISFQVHSIDPPHELILRSLELTTTQVAPALGWRSAPSIAIAS</sequence>
<keyword evidence="2" id="KW-0503">Monooxygenase</keyword>
<organism evidence="2 3">
    <name type="scientific">Candidatus Devosia phytovorans</name>
    <dbReference type="NCBI Taxonomy" id="3121372"/>
    <lineage>
        <taxon>Bacteria</taxon>
        <taxon>Pseudomonadati</taxon>
        <taxon>Pseudomonadota</taxon>
        <taxon>Alphaproteobacteria</taxon>
        <taxon>Hyphomicrobiales</taxon>
        <taxon>Devosiaceae</taxon>
        <taxon>Devosia</taxon>
    </lineage>
</organism>
<dbReference type="Pfam" id="PF00296">
    <property type="entry name" value="Bac_luciferase"/>
    <property type="match status" value="1"/>
</dbReference>
<evidence type="ECO:0000259" key="1">
    <source>
        <dbReference type="Pfam" id="PF00296"/>
    </source>
</evidence>
<dbReference type="GO" id="GO:0016705">
    <property type="term" value="F:oxidoreductase activity, acting on paired donors, with incorporation or reduction of molecular oxygen"/>
    <property type="evidence" value="ECO:0007669"/>
    <property type="project" value="InterPro"/>
</dbReference>
<dbReference type="NCBIfam" id="TIGR04027">
    <property type="entry name" value="LLM_KPN_01858"/>
    <property type="match status" value="1"/>
</dbReference>
<evidence type="ECO:0000313" key="2">
    <source>
        <dbReference type="EMBL" id="WEK05994.1"/>
    </source>
</evidence>
<evidence type="ECO:0000313" key="3">
    <source>
        <dbReference type="Proteomes" id="UP001217476"/>
    </source>
</evidence>
<dbReference type="AlphaFoldDB" id="A0AAJ6B241"/>
<reference evidence="2" key="1">
    <citation type="submission" date="2023-03" db="EMBL/GenBank/DDBJ databases">
        <title>Andean soil-derived lignocellulolytic bacterial consortium as a source of novel taxa and putative plastic-active enzymes.</title>
        <authorList>
            <person name="Diaz-Garcia L."/>
            <person name="Chuvochina M."/>
            <person name="Feuerriegel G."/>
            <person name="Bunk B."/>
            <person name="Sproer C."/>
            <person name="Streit W.R."/>
            <person name="Rodriguez L.M."/>
            <person name="Overmann J."/>
            <person name="Jimenez D.J."/>
        </authorList>
    </citation>
    <scope>NUCLEOTIDE SEQUENCE</scope>
    <source>
        <strain evidence="2">MAG 4196</strain>
    </source>
</reference>
<protein>
    <submittedName>
        <fullName evidence="2">FMN-dependent luciferase-like monooxygenase</fullName>
    </submittedName>
</protein>
<dbReference type="PANTHER" id="PTHR30137">
    <property type="entry name" value="LUCIFERASE-LIKE MONOOXYGENASE"/>
    <property type="match status" value="1"/>
</dbReference>
<dbReference type="SUPFAM" id="SSF51679">
    <property type="entry name" value="Bacterial luciferase-like"/>
    <property type="match status" value="1"/>
</dbReference>
<name>A0AAJ6B241_9HYPH</name>
<feature type="domain" description="Luciferase-like" evidence="1">
    <location>
        <begin position="17"/>
        <end position="255"/>
    </location>
</feature>